<accession>A0A9D1FZC9</accession>
<dbReference type="AlphaFoldDB" id="A0A9D1FZC9"/>
<dbReference type="Proteomes" id="UP000824140">
    <property type="component" value="Unassembled WGS sequence"/>
</dbReference>
<comment type="caution">
    <text evidence="2">The sequence shown here is derived from an EMBL/GenBank/DDBJ whole genome shotgun (WGS) entry which is preliminary data.</text>
</comment>
<reference evidence="2" key="1">
    <citation type="submission" date="2020-10" db="EMBL/GenBank/DDBJ databases">
        <authorList>
            <person name="Gilroy R."/>
        </authorList>
    </citation>
    <scope>NUCLEOTIDE SEQUENCE</scope>
    <source>
        <strain evidence="2">13766</strain>
    </source>
</reference>
<sequence>MAVLWKDRKRICGLPITFTKYRLEDERLYVTKGLLRTVEDETLLYRVLDISLERTLADKIFGVGTIVLHCADQTHPQLRIENVRHSEKIRALLSEKIEEERSRARVAGREMYGAANNDLDVDVDVSGEDDNP</sequence>
<feature type="domain" description="YdbS-like PH" evidence="1">
    <location>
        <begin position="18"/>
        <end position="92"/>
    </location>
</feature>
<evidence type="ECO:0000313" key="3">
    <source>
        <dbReference type="Proteomes" id="UP000824140"/>
    </source>
</evidence>
<dbReference type="Pfam" id="PF03703">
    <property type="entry name" value="bPH_2"/>
    <property type="match status" value="1"/>
</dbReference>
<name>A0A9D1FZC9_9FIRM</name>
<dbReference type="InterPro" id="IPR005182">
    <property type="entry name" value="YdbS-like_PH"/>
</dbReference>
<gene>
    <name evidence="2" type="ORF">IAA84_04010</name>
</gene>
<evidence type="ECO:0000313" key="2">
    <source>
        <dbReference type="EMBL" id="HIS92162.1"/>
    </source>
</evidence>
<proteinExistence type="predicted"/>
<reference evidence="2" key="2">
    <citation type="journal article" date="2021" name="PeerJ">
        <title>Extensive microbial diversity within the chicken gut microbiome revealed by metagenomics and culture.</title>
        <authorList>
            <person name="Gilroy R."/>
            <person name="Ravi A."/>
            <person name="Getino M."/>
            <person name="Pursley I."/>
            <person name="Horton D.L."/>
            <person name="Alikhan N.F."/>
            <person name="Baker D."/>
            <person name="Gharbi K."/>
            <person name="Hall N."/>
            <person name="Watson M."/>
            <person name="Adriaenssens E.M."/>
            <person name="Foster-Nyarko E."/>
            <person name="Jarju S."/>
            <person name="Secka A."/>
            <person name="Antonio M."/>
            <person name="Oren A."/>
            <person name="Chaudhuri R.R."/>
            <person name="La Ragione R."/>
            <person name="Hildebrand F."/>
            <person name="Pallen M.J."/>
        </authorList>
    </citation>
    <scope>NUCLEOTIDE SEQUENCE</scope>
    <source>
        <strain evidence="2">13766</strain>
    </source>
</reference>
<protein>
    <submittedName>
        <fullName evidence="2">PH domain-containing protein</fullName>
    </submittedName>
</protein>
<organism evidence="2 3">
    <name type="scientific">Candidatus Alectryocaccomicrobium excrementavium</name>
    <dbReference type="NCBI Taxonomy" id="2840668"/>
    <lineage>
        <taxon>Bacteria</taxon>
        <taxon>Bacillati</taxon>
        <taxon>Bacillota</taxon>
        <taxon>Clostridia</taxon>
        <taxon>Candidatus Alectryocaccomicrobium</taxon>
    </lineage>
</organism>
<dbReference type="EMBL" id="DVJN01000081">
    <property type="protein sequence ID" value="HIS92162.1"/>
    <property type="molecule type" value="Genomic_DNA"/>
</dbReference>
<evidence type="ECO:0000259" key="1">
    <source>
        <dbReference type="Pfam" id="PF03703"/>
    </source>
</evidence>